<keyword evidence="1" id="KW-1133">Transmembrane helix</keyword>
<evidence type="ECO:0000313" key="3">
    <source>
        <dbReference type="Proteomes" id="UP001430953"/>
    </source>
</evidence>
<dbReference type="AlphaFoldDB" id="A0AAW2EDP1"/>
<dbReference type="EMBL" id="JADYXP020000024">
    <property type="protein sequence ID" value="KAL0101060.1"/>
    <property type="molecule type" value="Genomic_DNA"/>
</dbReference>
<dbReference type="Proteomes" id="UP001430953">
    <property type="component" value="Unassembled WGS sequence"/>
</dbReference>
<organism evidence="2 3">
    <name type="scientific">Cardiocondyla obscurior</name>
    <dbReference type="NCBI Taxonomy" id="286306"/>
    <lineage>
        <taxon>Eukaryota</taxon>
        <taxon>Metazoa</taxon>
        <taxon>Ecdysozoa</taxon>
        <taxon>Arthropoda</taxon>
        <taxon>Hexapoda</taxon>
        <taxon>Insecta</taxon>
        <taxon>Pterygota</taxon>
        <taxon>Neoptera</taxon>
        <taxon>Endopterygota</taxon>
        <taxon>Hymenoptera</taxon>
        <taxon>Apocrita</taxon>
        <taxon>Aculeata</taxon>
        <taxon>Formicoidea</taxon>
        <taxon>Formicidae</taxon>
        <taxon>Myrmicinae</taxon>
        <taxon>Cardiocondyla</taxon>
    </lineage>
</organism>
<keyword evidence="1" id="KW-0812">Transmembrane</keyword>
<comment type="caution">
    <text evidence="2">The sequence shown here is derived from an EMBL/GenBank/DDBJ whole genome shotgun (WGS) entry which is preliminary data.</text>
</comment>
<evidence type="ECO:0000256" key="1">
    <source>
        <dbReference type="SAM" id="Phobius"/>
    </source>
</evidence>
<name>A0AAW2EDP1_9HYME</name>
<gene>
    <name evidence="2" type="ORF">PUN28_018728</name>
</gene>
<proteinExistence type="predicted"/>
<keyword evidence="1" id="KW-0472">Membrane</keyword>
<evidence type="ECO:0000313" key="2">
    <source>
        <dbReference type="EMBL" id="KAL0101060.1"/>
    </source>
</evidence>
<protein>
    <submittedName>
        <fullName evidence="2">Uncharacterized protein</fullName>
    </submittedName>
</protein>
<sequence>MLRHQGKLYKCRRIDMARVFYKCRNDLELGNDNAFKPCECIAVHRQTCNLQHPSAVQRRPPRHLLEAWYFWLGIALLVASADFSVFHPVDVTHILTGIDETIGGLINQGLIKIRYR</sequence>
<keyword evidence="3" id="KW-1185">Reference proteome</keyword>
<feature type="transmembrane region" description="Helical" evidence="1">
    <location>
        <begin position="67"/>
        <end position="86"/>
    </location>
</feature>
<reference evidence="2 3" key="1">
    <citation type="submission" date="2023-03" db="EMBL/GenBank/DDBJ databases">
        <title>High recombination rates correlate with genetic variation in Cardiocondyla obscurior ants.</title>
        <authorList>
            <person name="Errbii M."/>
        </authorList>
    </citation>
    <scope>NUCLEOTIDE SEQUENCE [LARGE SCALE GENOMIC DNA]</scope>
    <source>
        <strain evidence="2">Alpha-2009</strain>
        <tissue evidence="2">Whole body</tissue>
    </source>
</reference>
<accession>A0AAW2EDP1</accession>